<dbReference type="PANTHER" id="PTHR46331">
    <property type="entry name" value="VALACYCLOVIR HYDROLASE"/>
    <property type="match status" value="1"/>
</dbReference>
<sequence length="272" mass="29507">MSQVSNVSACEPRWLTLPATPQLPAGGREGVVELADARIWHAVYGSGAPVILLHGGLGNSDYWGLQVTELAKTCQVIVMDSRGHGRSSRGSGSMSYDLMAGDVMALMAHLRLPKAVIIGWSDGAIIGLLLAMGHPDLIAGVFSFGANSNPSGTHDFTKSVVFNAYIARTGEEYALLSSTPGGFKRFFDEMMAMWTSQPNITADDLQKIRVPVWVVDGDHEEAIKRDDTLFIADNIPGAGLLIQPEVSHFSILQNPHQFTEDILRFLREKCIA</sequence>
<dbReference type="Proteomes" id="UP001055460">
    <property type="component" value="Chromosome"/>
</dbReference>
<feature type="domain" description="AB hydrolase-1" evidence="1">
    <location>
        <begin position="49"/>
        <end position="153"/>
    </location>
</feature>
<reference evidence="2" key="1">
    <citation type="submission" date="2022-06" db="EMBL/GenBank/DDBJ databases">
        <title>Physiological and biochemical characterization and genomic elucidation of a strain of the genus Ensifer adhaerens M8 that combines arsenic oxidation and chromium reduction.</title>
        <authorList>
            <person name="Li X."/>
            <person name="Yu c."/>
        </authorList>
    </citation>
    <scope>NUCLEOTIDE SEQUENCE</scope>
    <source>
        <strain evidence="2">M8</strain>
    </source>
</reference>
<dbReference type="Gene3D" id="3.40.50.1820">
    <property type="entry name" value="alpha/beta hydrolase"/>
    <property type="match status" value="1"/>
</dbReference>
<keyword evidence="2" id="KW-0378">Hydrolase</keyword>
<dbReference type="GO" id="GO:0017171">
    <property type="term" value="F:serine hydrolase activity"/>
    <property type="evidence" value="ECO:0007669"/>
    <property type="project" value="TreeGrafter"/>
</dbReference>
<gene>
    <name evidence="2" type="ORF">NE863_07750</name>
</gene>
<name>A0A9Q8YB25_ENSAD</name>
<dbReference type="InterPro" id="IPR000073">
    <property type="entry name" value="AB_hydrolase_1"/>
</dbReference>
<evidence type="ECO:0000259" key="1">
    <source>
        <dbReference type="Pfam" id="PF00561"/>
    </source>
</evidence>
<dbReference type="OrthoDB" id="9780765at2"/>
<dbReference type="InterPro" id="IPR029058">
    <property type="entry name" value="AB_hydrolase_fold"/>
</dbReference>
<accession>A0A9Q8YB25</accession>
<dbReference type="Pfam" id="PF00561">
    <property type="entry name" value="Abhydrolase_1"/>
    <property type="match status" value="1"/>
</dbReference>
<dbReference type="SUPFAM" id="SSF53474">
    <property type="entry name" value="alpha/beta-Hydrolases"/>
    <property type="match status" value="1"/>
</dbReference>
<evidence type="ECO:0000313" key="3">
    <source>
        <dbReference type="Proteomes" id="UP001055460"/>
    </source>
</evidence>
<dbReference type="EMBL" id="CP098807">
    <property type="protein sequence ID" value="USJ24845.1"/>
    <property type="molecule type" value="Genomic_DNA"/>
</dbReference>
<dbReference type="AlphaFoldDB" id="A0A9Q8YB25"/>
<proteinExistence type="predicted"/>
<evidence type="ECO:0000313" key="2">
    <source>
        <dbReference type="EMBL" id="USJ24845.1"/>
    </source>
</evidence>
<protein>
    <submittedName>
        <fullName evidence="2">Alpha/beta hydrolase</fullName>
    </submittedName>
</protein>
<dbReference type="RefSeq" id="WP_110819180.1">
    <property type="nucleotide sequence ID" value="NZ_CAXURO020000001.1"/>
</dbReference>
<dbReference type="PANTHER" id="PTHR46331:SF2">
    <property type="entry name" value="VALACYCLOVIR HYDROLASE"/>
    <property type="match status" value="1"/>
</dbReference>
<organism evidence="2 3">
    <name type="scientific">Ensifer adhaerens</name>
    <name type="common">Sinorhizobium morelense</name>
    <dbReference type="NCBI Taxonomy" id="106592"/>
    <lineage>
        <taxon>Bacteria</taxon>
        <taxon>Pseudomonadati</taxon>
        <taxon>Pseudomonadota</taxon>
        <taxon>Alphaproteobacteria</taxon>
        <taxon>Hyphomicrobiales</taxon>
        <taxon>Rhizobiaceae</taxon>
        <taxon>Sinorhizobium/Ensifer group</taxon>
        <taxon>Ensifer</taxon>
    </lineage>
</organism>